<organism evidence="1 2">
    <name type="scientific">Paracerasibacillus soli</name>
    <dbReference type="NCBI Taxonomy" id="480284"/>
    <lineage>
        <taxon>Bacteria</taxon>
        <taxon>Bacillati</taxon>
        <taxon>Bacillota</taxon>
        <taxon>Bacilli</taxon>
        <taxon>Bacillales</taxon>
        <taxon>Bacillaceae</taxon>
        <taxon>Paracerasibacillus</taxon>
    </lineage>
</organism>
<reference evidence="1 2" key="1">
    <citation type="submission" date="2023-10" db="EMBL/GenBank/DDBJ databases">
        <title>Virgibacillus soli CC-YMP-6 genome.</title>
        <authorList>
            <person name="Miliotis G."/>
            <person name="Sengupta P."/>
            <person name="Hameed A."/>
            <person name="Chuvochina M."/>
            <person name="Mcdonagh F."/>
            <person name="Simpson A.C."/>
            <person name="Singh N.K."/>
            <person name="Rekha P.D."/>
            <person name="Raman K."/>
            <person name="Hugenholtz P."/>
            <person name="Venkateswaran K."/>
        </authorList>
    </citation>
    <scope>NUCLEOTIDE SEQUENCE [LARGE SCALE GENOMIC DNA]</scope>
    <source>
        <strain evidence="1 2">CC-YMP-6</strain>
    </source>
</reference>
<proteinExistence type="predicted"/>
<sequence>MFHKKDVDRYLDRYYEELKHNGRRYFEVSEEGLKPMQKHKKAP</sequence>
<protein>
    <submittedName>
        <fullName evidence="1">Uncharacterized protein</fullName>
    </submittedName>
</protein>
<gene>
    <name evidence="1" type="ORF">RWD45_15605</name>
</gene>
<dbReference type="Proteomes" id="UP001275315">
    <property type="component" value="Unassembled WGS sequence"/>
</dbReference>
<comment type="caution">
    <text evidence="1">The sequence shown here is derived from an EMBL/GenBank/DDBJ whole genome shotgun (WGS) entry which is preliminary data.</text>
</comment>
<dbReference type="EMBL" id="JAWDIQ010000002">
    <property type="protein sequence ID" value="MDY0409732.1"/>
    <property type="molecule type" value="Genomic_DNA"/>
</dbReference>
<evidence type="ECO:0000313" key="1">
    <source>
        <dbReference type="EMBL" id="MDY0409732.1"/>
    </source>
</evidence>
<name>A0ABU5CTN2_9BACI</name>
<evidence type="ECO:0000313" key="2">
    <source>
        <dbReference type="Proteomes" id="UP001275315"/>
    </source>
</evidence>
<dbReference type="RefSeq" id="WP_320380527.1">
    <property type="nucleotide sequence ID" value="NZ_JAWDIQ010000002.1"/>
</dbReference>
<keyword evidence="2" id="KW-1185">Reference proteome</keyword>
<accession>A0ABU5CTN2</accession>